<keyword evidence="4" id="KW-0614">Plasmid</keyword>
<keyword evidence="1" id="KW-0547">Nucleotide-binding</keyword>
<dbReference type="InterPro" id="IPR027417">
    <property type="entry name" value="P-loop_NTPase"/>
</dbReference>
<reference evidence="4" key="1">
    <citation type="submission" date="2016-07" db="EMBL/GenBank/DDBJ databases">
        <title>Microvirga ossetica sp. nov. a new species of rhizobia isolated from root nodules of the legume species Vicia alpestris Steven originated from North Ossetia region in the Caucasus.</title>
        <authorList>
            <person name="Safronova V.I."/>
            <person name="Kuznetsova I.G."/>
            <person name="Sazanova A.L."/>
            <person name="Belimov A."/>
            <person name="Andronov E."/>
            <person name="Osledkin Y.S."/>
            <person name="Onishchuk O.P."/>
            <person name="Kurchak O.N."/>
            <person name="Shaposhnikov A.I."/>
            <person name="Willems A."/>
            <person name="Tikhonovich I.A."/>
        </authorList>
    </citation>
    <scope>NUCLEOTIDE SEQUENCE [LARGE SCALE GENOMIC DNA]</scope>
    <source>
        <strain evidence="4">V5/3M</strain>
        <plasmid evidence="4">unnamed4</plasmid>
    </source>
</reference>
<dbReference type="PRINTS" id="PR00300">
    <property type="entry name" value="CLPPROTEASEA"/>
</dbReference>
<evidence type="ECO:0000259" key="3">
    <source>
        <dbReference type="Pfam" id="PF07724"/>
    </source>
</evidence>
<accession>A0A1B2EYR6</accession>
<dbReference type="PANTHER" id="PTHR11638">
    <property type="entry name" value="ATP-DEPENDENT CLP PROTEASE"/>
    <property type="match status" value="1"/>
</dbReference>
<dbReference type="GO" id="GO:0016887">
    <property type="term" value="F:ATP hydrolysis activity"/>
    <property type="evidence" value="ECO:0007669"/>
    <property type="project" value="InterPro"/>
</dbReference>
<dbReference type="Pfam" id="PF07724">
    <property type="entry name" value="AAA_2"/>
    <property type="match status" value="1"/>
</dbReference>
<sequence length="344" mass="36645">MTVQDATQPLRAGRDALCLDRAPLTIVQRFPSNLLTKAFIVTTPPDKPALSADELAWSLKEDVLGQDAAIDAFAAQFTQRRTTHPADRPLGVFLFAGPDKVGRDAIYHRLTSEAHVKAGRGSLFGGEANADEMLRLSEPTDTPSTLADLYKADPRSIVLLDNIDKAHPGIIARLQQAWSTGVLRSAEGEAISVAGATFLVATELASDAIAELARRGSDPDRLHIEGLKILLDAGFPAPLLTRIDWIVCLRDVTLDDHLRSVYRGIAEAVASHGLELEAGGVDARILIEFMAPLLGGRATAGRVTDEALAACLAEARAQGMTRVRLIQGESGVLVVPAMTPVTGA</sequence>
<dbReference type="PANTHER" id="PTHR11638:SF18">
    <property type="entry name" value="HEAT SHOCK PROTEIN 104"/>
    <property type="match status" value="1"/>
</dbReference>
<evidence type="ECO:0000256" key="2">
    <source>
        <dbReference type="ARBA" id="ARBA00022840"/>
    </source>
</evidence>
<dbReference type="InterPro" id="IPR001270">
    <property type="entry name" value="ClpA/B"/>
</dbReference>
<protein>
    <recommendedName>
        <fullName evidence="3">ATPase AAA-type core domain-containing protein</fullName>
    </recommendedName>
</protein>
<dbReference type="OrthoDB" id="7236151at2"/>
<dbReference type="InterPro" id="IPR003959">
    <property type="entry name" value="ATPase_AAA_core"/>
</dbReference>
<gene>
    <name evidence="4" type="ORF">BB934_43815</name>
</gene>
<dbReference type="SUPFAM" id="SSF52540">
    <property type="entry name" value="P-loop containing nucleoside triphosphate hydrolases"/>
    <property type="match status" value="1"/>
</dbReference>
<dbReference type="GO" id="GO:0005737">
    <property type="term" value="C:cytoplasm"/>
    <property type="evidence" value="ECO:0007669"/>
    <property type="project" value="TreeGrafter"/>
</dbReference>
<dbReference type="AlphaFoldDB" id="A0A1B2EYR6"/>
<dbReference type="EMBL" id="CP016620">
    <property type="protein sequence ID" value="ANY85129.1"/>
    <property type="molecule type" value="Genomic_DNA"/>
</dbReference>
<dbReference type="RefSeq" id="WP_099515930.1">
    <property type="nucleotide sequence ID" value="NZ_CP016620.1"/>
</dbReference>
<dbReference type="Gene3D" id="3.40.50.300">
    <property type="entry name" value="P-loop containing nucleotide triphosphate hydrolases"/>
    <property type="match status" value="1"/>
</dbReference>
<geneLocation type="plasmid" evidence="4">
    <name>unnamed4</name>
</geneLocation>
<dbReference type="KEGG" id="moc:BB934_43815"/>
<proteinExistence type="predicted"/>
<evidence type="ECO:0000313" key="4">
    <source>
        <dbReference type="EMBL" id="ANY85129.1"/>
    </source>
</evidence>
<dbReference type="GO" id="GO:0034605">
    <property type="term" value="P:cellular response to heat"/>
    <property type="evidence" value="ECO:0007669"/>
    <property type="project" value="TreeGrafter"/>
</dbReference>
<evidence type="ECO:0000256" key="1">
    <source>
        <dbReference type="ARBA" id="ARBA00022741"/>
    </source>
</evidence>
<keyword evidence="2" id="KW-0067">ATP-binding</keyword>
<name>A0A1B2EYR6_9HYPH</name>
<dbReference type="GO" id="GO:0005524">
    <property type="term" value="F:ATP binding"/>
    <property type="evidence" value="ECO:0007669"/>
    <property type="project" value="UniProtKB-KW"/>
</dbReference>
<dbReference type="InterPro" id="IPR050130">
    <property type="entry name" value="ClpA_ClpB"/>
</dbReference>
<organism evidence="4">
    <name type="scientific">Microvirga ossetica</name>
    <dbReference type="NCBI Taxonomy" id="1882682"/>
    <lineage>
        <taxon>Bacteria</taxon>
        <taxon>Pseudomonadati</taxon>
        <taxon>Pseudomonadota</taxon>
        <taxon>Alphaproteobacteria</taxon>
        <taxon>Hyphomicrobiales</taxon>
        <taxon>Methylobacteriaceae</taxon>
        <taxon>Microvirga</taxon>
    </lineage>
</organism>
<feature type="domain" description="ATPase AAA-type core" evidence="3">
    <location>
        <begin position="145"/>
        <end position="244"/>
    </location>
</feature>